<evidence type="ECO:0000256" key="11">
    <source>
        <dbReference type="SAM" id="MobiDB-lite"/>
    </source>
</evidence>
<evidence type="ECO:0000256" key="6">
    <source>
        <dbReference type="ARBA" id="ARBA00022763"/>
    </source>
</evidence>
<dbReference type="InterPro" id="IPR005135">
    <property type="entry name" value="Endo/exonuclease/phosphatase"/>
</dbReference>
<dbReference type="GO" id="GO:0046872">
    <property type="term" value="F:metal ion binding"/>
    <property type="evidence" value="ECO:0007669"/>
    <property type="project" value="UniProtKB-KW"/>
</dbReference>
<evidence type="ECO:0000256" key="9">
    <source>
        <dbReference type="ARBA" id="ARBA00023204"/>
    </source>
</evidence>
<evidence type="ECO:0000313" key="13">
    <source>
        <dbReference type="EMBL" id="KAK4157475.1"/>
    </source>
</evidence>
<dbReference type="GO" id="GO:0070260">
    <property type="term" value="F:5'-tyrosyl-DNA phosphodiesterase activity"/>
    <property type="evidence" value="ECO:0007669"/>
    <property type="project" value="TreeGrafter"/>
</dbReference>
<dbReference type="Pfam" id="PF03372">
    <property type="entry name" value="Exo_endo_phos"/>
    <property type="match status" value="1"/>
</dbReference>
<keyword evidence="6" id="KW-0227">DNA damage</keyword>
<evidence type="ECO:0000313" key="14">
    <source>
        <dbReference type="Proteomes" id="UP001302745"/>
    </source>
</evidence>
<dbReference type="Gene3D" id="3.60.10.10">
    <property type="entry name" value="Endonuclease/exonuclease/phosphatase"/>
    <property type="match status" value="1"/>
</dbReference>
<evidence type="ECO:0000256" key="2">
    <source>
        <dbReference type="ARBA" id="ARBA00001946"/>
    </source>
</evidence>
<evidence type="ECO:0000256" key="10">
    <source>
        <dbReference type="ARBA" id="ARBA00023242"/>
    </source>
</evidence>
<comment type="cofactor">
    <cofactor evidence="2">
        <name>Mg(2+)</name>
        <dbReference type="ChEBI" id="CHEBI:18420"/>
    </cofactor>
</comment>
<feature type="domain" description="Endonuclease/exonuclease/phosphatase" evidence="12">
    <location>
        <begin position="51"/>
        <end position="331"/>
    </location>
</feature>
<dbReference type="AlphaFoldDB" id="A0AAN6ZZ82"/>
<evidence type="ECO:0000256" key="3">
    <source>
        <dbReference type="ARBA" id="ARBA00004322"/>
    </source>
</evidence>
<keyword evidence="7" id="KW-0378">Hydrolase</keyword>
<evidence type="ECO:0000256" key="4">
    <source>
        <dbReference type="ARBA" id="ARBA00022722"/>
    </source>
</evidence>
<evidence type="ECO:0000256" key="5">
    <source>
        <dbReference type="ARBA" id="ARBA00022723"/>
    </source>
</evidence>
<dbReference type="EMBL" id="MU856850">
    <property type="protein sequence ID" value="KAK4157475.1"/>
    <property type="molecule type" value="Genomic_DNA"/>
</dbReference>
<dbReference type="GO" id="GO:0006302">
    <property type="term" value="P:double-strand break repair"/>
    <property type="evidence" value="ECO:0007669"/>
    <property type="project" value="TreeGrafter"/>
</dbReference>
<evidence type="ECO:0000256" key="8">
    <source>
        <dbReference type="ARBA" id="ARBA00022842"/>
    </source>
</evidence>
<keyword evidence="5" id="KW-0479">Metal-binding</keyword>
<dbReference type="InterPro" id="IPR051547">
    <property type="entry name" value="TDP2-like"/>
</dbReference>
<feature type="region of interest" description="Disordered" evidence="11">
    <location>
        <begin position="345"/>
        <end position="364"/>
    </location>
</feature>
<organism evidence="13 14">
    <name type="scientific">Chaetomidium leptoderma</name>
    <dbReference type="NCBI Taxonomy" id="669021"/>
    <lineage>
        <taxon>Eukaryota</taxon>
        <taxon>Fungi</taxon>
        <taxon>Dikarya</taxon>
        <taxon>Ascomycota</taxon>
        <taxon>Pezizomycotina</taxon>
        <taxon>Sordariomycetes</taxon>
        <taxon>Sordariomycetidae</taxon>
        <taxon>Sordariales</taxon>
        <taxon>Chaetomiaceae</taxon>
        <taxon>Chaetomidium</taxon>
    </lineage>
</organism>
<keyword evidence="10" id="KW-0539">Nucleus</keyword>
<comment type="caution">
    <text evidence="13">The sequence shown here is derived from an EMBL/GenBank/DDBJ whole genome shotgun (WGS) entry which is preliminary data.</text>
</comment>
<dbReference type="SUPFAM" id="SSF56219">
    <property type="entry name" value="DNase I-like"/>
    <property type="match status" value="1"/>
</dbReference>
<dbReference type="GO" id="GO:0005737">
    <property type="term" value="C:cytoplasm"/>
    <property type="evidence" value="ECO:0007669"/>
    <property type="project" value="TreeGrafter"/>
</dbReference>
<sequence>MFPAIHSWKRGEPAQQEYFTFRNGLWYPVEIQGSTIPPGAETPRSFRFSVLSWNIDFMRPLGDARMSAALKHLQSLVSGKPDPSIIMFNEMTKSDLGLIKRADWVRDGYNITDASTEHWEAPSYGKYITCSSKNLTHTQPTNQPPPSSGITGTCMLIPHTLPIKSLFRVHYERTSMQRDALLVDVALPQAQTLRLCTSHLESLRATPPKRPSQLATAARYLREAHAGVIGGDLNAIESFDRTLHAENDLKDAYLENGGVEGEEGGMTWGQMAGRAGRERFGLSRMDKILFCGGVKLVGFEMFGMDVVVEGEEAAEHLLQTTDLEKPWVTDHLGVRAEFVVEMPEPVGEEGTTQEGTTEAQQGTT</sequence>
<dbReference type="CDD" id="cd09080">
    <property type="entry name" value="TDP2"/>
    <property type="match status" value="1"/>
</dbReference>
<proteinExistence type="predicted"/>
<reference evidence="13" key="2">
    <citation type="submission" date="2023-05" db="EMBL/GenBank/DDBJ databases">
        <authorList>
            <consortium name="Lawrence Berkeley National Laboratory"/>
            <person name="Steindorff A."/>
            <person name="Hensen N."/>
            <person name="Bonometti L."/>
            <person name="Westerberg I."/>
            <person name="Brannstrom I.O."/>
            <person name="Guillou S."/>
            <person name="Cros-Aarteil S."/>
            <person name="Calhoun S."/>
            <person name="Haridas S."/>
            <person name="Kuo A."/>
            <person name="Mondo S."/>
            <person name="Pangilinan J."/>
            <person name="Riley R."/>
            <person name="Labutti K."/>
            <person name="Andreopoulos B."/>
            <person name="Lipzen A."/>
            <person name="Chen C."/>
            <person name="Yanf M."/>
            <person name="Daum C."/>
            <person name="Ng V."/>
            <person name="Clum A."/>
            <person name="Ohm R."/>
            <person name="Martin F."/>
            <person name="Silar P."/>
            <person name="Natvig D."/>
            <person name="Lalanne C."/>
            <person name="Gautier V."/>
            <person name="Ament-Velasquez S.L."/>
            <person name="Kruys A."/>
            <person name="Hutchinson M.I."/>
            <person name="Powell A.J."/>
            <person name="Barry K."/>
            <person name="Miller A.N."/>
            <person name="Grigoriev I.V."/>
            <person name="Debuchy R."/>
            <person name="Gladieux P."/>
            <person name="Thoren M.H."/>
            <person name="Johannesson H."/>
        </authorList>
    </citation>
    <scope>NUCLEOTIDE SEQUENCE</scope>
    <source>
        <strain evidence="13">CBS 538.74</strain>
    </source>
</reference>
<keyword evidence="9" id="KW-0234">DNA repair</keyword>
<dbReference type="PANTHER" id="PTHR15822:SF4">
    <property type="entry name" value="TYROSYL-DNA PHOSPHODIESTERASE 2"/>
    <property type="match status" value="1"/>
</dbReference>
<dbReference type="InterPro" id="IPR036691">
    <property type="entry name" value="Endo/exonu/phosph_ase_sf"/>
</dbReference>
<dbReference type="GO" id="GO:0004518">
    <property type="term" value="F:nuclease activity"/>
    <property type="evidence" value="ECO:0007669"/>
    <property type="project" value="UniProtKB-KW"/>
</dbReference>
<protein>
    <submittedName>
        <fullName evidence="13">Be34ec7d-0e68-46fe-bb6a-05f4e13c29ca</fullName>
    </submittedName>
</protein>
<comment type="subcellular location">
    <subcellularLocation>
        <location evidence="3">Nucleus</location>
        <location evidence="3">PML body</location>
    </subcellularLocation>
</comment>
<evidence type="ECO:0000256" key="1">
    <source>
        <dbReference type="ARBA" id="ARBA00001936"/>
    </source>
</evidence>
<keyword evidence="8" id="KW-0460">Magnesium</keyword>
<keyword evidence="14" id="KW-1185">Reference proteome</keyword>
<dbReference type="GO" id="GO:0003697">
    <property type="term" value="F:single-stranded DNA binding"/>
    <property type="evidence" value="ECO:0007669"/>
    <property type="project" value="TreeGrafter"/>
</dbReference>
<evidence type="ECO:0000259" key="12">
    <source>
        <dbReference type="Pfam" id="PF03372"/>
    </source>
</evidence>
<evidence type="ECO:0000256" key="7">
    <source>
        <dbReference type="ARBA" id="ARBA00022801"/>
    </source>
</evidence>
<dbReference type="PANTHER" id="PTHR15822">
    <property type="entry name" value="TRAF AND TNF RECEPTOR-ASSOCIATED PROTEIN"/>
    <property type="match status" value="1"/>
</dbReference>
<reference evidence="13" key="1">
    <citation type="journal article" date="2023" name="Mol. Phylogenet. Evol.">
        <title>Genome-scale phylogeny and comparative genomics of the fungal order Sordariales.</title>
        <authorList>
            <person name="Hensen N."/>
            <person name="Bonometti L."/>
            <person name="Westerberg I."/>
            <person name="Brannstrom I.O."/>
            <person name="Guillou S."/>
            <person name="Cros-Aarteil S."/>
            <person name="Calhoun S."/>
            <person name="Haridas S."/>
            <person name="Kuo A."/>
            <person name="Mondo S."/>
            <person name="Pangilinan J."/>
            <person name="Riley R."/>
            <person name="LaButti K."/>
            <person name="Andreopoulos B."/>
            <person name="Lipzen A."/>
            <person name="Chen C."/>
            <person name="Yan M."/>
            <person name="Daum C."/>
            <person name="Ng V."/>
            <person name="Clum A."/>
            <person name="Steindorff A."/>
            <person name="Ohm R.A."/>
            <person name="Martin F."/>
            <person name="Silar P."/>
            <person name="Natvig D.O."/>
            <person name="Lalanne C."/>
            <person name="Gautier V."/>
            <person name="Ament-Velasquez S.L."/>
            <person name="Kruys A."/>
            <person name="Hutchinson M.I."/>
            <person name="Powell A.J."/>
            <person name="Barry K."/>
            <person name="Miller A.N."/>
            <person name="Grigoriev I.V."/>
            <person name="Debuchy R."/>
            <person name="Gladieux P."/>
            <person name="Hiltunen Thoren M."/>
            <person name="Johannesson H."/>
        </authorList>
    </citation>
    <scope>NUCLEOTIDE SEQUENCE</scope>
    <source>
        <strain evidence="13">CBS 538.74</strain>
    </source>
</reference>
<dbReference type="Proteomes" id="UP001302745">
    <property type="component" value="Unassembled WGS sequence"/>
</dbReference>
<name>A0AAN6ZZ82_9PEZI</name>
<keyword evidence="4" id="KW-0540">Nuclease</keyword>
<gene>
    <name evidence="13" type="ORF">C8A00DRAFT_29624</name>
</gene>
<comment type="cofactor">
    <cofactor evidence="1">
        <name>Mn(2+)</name>
        <dbReference type="ChEBI" id="CHEBI:29035"/>
    </cofactor>
</comment>
<accession>A0AAN6ZZ82</accession>